<evidence type="ECO:0000256" key="8">
    <source>
        <dbReference type="ARBA" id="ARBA00022989"/>
    </source>
</evidence>
<dbReference type="PANTHER" id="PTHR10106:SF0">
    <property type="entry name" value="LD36721P"/>
    <property type="match status" value="1"/>
</dbReference>
<dbReference type="OMA" id="THVFRDD"/>
<organism evidence="13 14">
    <name type="scientific">Acanthamoeba castellanii (strain ATCC 30010 / Neff)</name>
    <dbReference type="NCBI Taxonomy" id="1257118"/>
    <lineage>
        <taxon>Eukaryota</taxon>
        <taxon>Amoebozoa</taxon>
        <taxon>Discosea</taxon>
        <taxon>Longamoebia</taxon>
        <taxon>Centramoebida</taxon>
        <taxon>Acanthamoebidae</taxon>
        <taxon>Acanthamoeba</taxon>
    </lineage>
</organism>
<comment type="subcellular location">
    <subcellularLocation>
        <location evidence="2">Membrane</location>
        <topology evidence="2">Multi-pass membrane protein</topology>
    </subcellularLocation>
</comment>
<keyword evidence="9" id="KW-0408">Iron</keyword>
<feature type="transmembrane region" description="Helical" evidence="11">
    <location>
        <begin position="120"/>
        <end position="142"/>
    </location>
</feature>
<dbReference type="GO" id="GO:0016020">
    <property type="term" value="C:membrane"/>
    <property type="evidence" value="ECO:0007669"/>
    <property type="project" value="UniProtKB-SubCell"/>
</dbReference>
<evidence type="ECO:0000256" key="7">
    <source>
        <dbReference type="ARBA" id="ARBA00022982"/>
    </source>
</evidence>
<keyword evidence="6" id="KW-0479">Metal-binding</keyword>
<dbReference type="AlphaFoldDB" id="L8GKY0"/>
<dbReference type="SMART" id="SM00665">
    <property type="entry name" value="B561"/>
    <property type="match status" value="1"/>
</dbReference>
<reference evidence="13 14" key="1">
    <citation type="journal article" date="2013" name="Genome Biol.">
        <title>Genome of Acanthamoeba castellanii highlights extensive lateral gene transfer and early evolution of tyrosine kinase signaling.</title>
        <authorList>
            <person name="Clarke M."/>
            <person name="Lohan A.J."/>
            <person name="Liu B."/>
            <person name="Lagkouvardos I."/>
            <person name="Roy S."/>
            <person name="Zafar N."/>
            <person name="Bertelli C."/>
            <person name="Schilde C."/>
            <person name="Kianianmomeni A."/>
            <person name="Burglin T.R."/>
            <person name="Frech C."/>
            <person name="Turcotte B."/>
            <person name="Kopec K.O."/>
            <person name="Synnott J.M."/>
            <person name="Choo C."/>
            <person name="Paponov I."/>
            <person name="Finkler A."/>
            <person name="Soon Heng Tan C."/>
            <person name="Hutchins A.P."/>
            <person name="Weinmeier T."/>
            <person name="Rattei T."/>
            <person name="Chu J.S."/>
            <person name="Gimenez G."/>
            <person name="Irimia M."/>
            <person name="Rigden D.J."/>
            <person name="Fitzpatrick D.A."/>
            <person name="Lorenzo-Morales J."/>
            <person name="Bateman A."/>
            <person name="Chiu C.H."/>
            <person name="Tang P."/>
            <person name="Hegemann P."/>
            <person name="Fromm H."/>
            <person name="Raoult D."/>
            <person name="Greub G."/>
            <person name="Miranda-Saavedra D."/>
            <person name="Chen N."/>
            <person name="Nash P."/>
            <person name="Ginger M.L."/>
            <person name="Horn M."/>
            <person name="Schaap P."/>
            <person name="Caler L."/>
            <person name="Loftus B."/>
        </authorList>
    </citation>
    <scope>NUCLEOTIDE SEQUENCE [LARGE SCALE GENOMIC DNA]</scope>
    <source>
        <strain evidence="13 14">Neff</strain>
    </source>
</reference>
<dbReference type="PROSITE" id="PS50939">
    <property type="entry name" value="CYTOCHROME_B561"/>
    <property type="match status" value="1"/>
</dbReference>
<name>L8GKY0_ACACF</name>
<dbReference type="InterPro" id="IPR043205">
    <property type="entry name" value="CYB561/CYBRD1-like"/>
</dbReference>
<protein>
    <recommendedName>
        <fullName evidence="12">Cytochrome b561 domain-containing protein</fullName>
    </recommendedName>
</protein>
<keyword evidence="8 11" id="KW-1133">Transmembrane helix</keyword>
<gene>
    <name evidence="13" type="ORF">ACA1_094130</name>
</gene>
<dbReference type="RefSeq" id="XP_004334869.1">
    <property type="nucleotide sequence ID" value="XM_004334821.1"/>
</dbReference>
<dbReference type="Pfam" id="PF03188">
    <property type="entry name" value="Cytochrom_B561"/>
    <property type="match status" value="1"/>
</dbReference>
<keyword evidence="3" id="KW-0813">Transport</keyword>
<dbReference type="Gene3D" id="1.20.120.1770">
    <property type="match status" value="1"/>
</dbReference>
<feature type="transmembrane region" description="Helical" evidence="11">
    <location>
        <begin position="45"/>
        <end position="68"/>
    </location>
</feature>
<sequence length="251" mass="27534">MGEGLQTKDVVVRWGLGLSCLAIEVAIVVIVIDACVRVIGADQLFFWHPVLLTIGAILFLSHGVRVYTAFAGLSRNKARVVHGILSGVWVCLSIAGLGIIEQVKQETGKPRYHSVHGRLGLAVMFFSLIQGVAGTLKLFVLFKNNQRFLRWHGRLGTLVYASALTAFLTGVMQKFESSEQNTAITVYVLTFVLALVVLFFDFWVKGADLIPEAGPAPRDSIKLTAQDGRLYLPLNDSDPAQRRRSVNLVDA</sequence>
<dbReference type="KEGG" id="acan:ACA1_094130"/>
<dbReference type="GO" id="GO:0046872">
    <property type="term" value="F:metal ion binding"/>
    <property type="evidence" value="ECO:0007669"/>
    <property type="project" value="UniProtKB-KW"/>
</dbReference>
<evidence type="ECO:0000259" key="12">
    <source>
        <dbReference type="PROSITE" id="PS50939"/>
    </source>
</evidence>
<feature type="domain" description="Cytochrome b561" evidence="12">
    <location>
        <begin position="12"/>
        <end position="209"/>
    </location>
</feature>
<evidence type="ECO:0000256" key="10">
    <source>
        <dbReference type="ARBA" id="ARBA00023136"/>
    </source>
</evidence>
<evidence type="ECO:0000256" key="6">
    <source>
        <dbReference type="ARBA" id="ARBA00022723"/>
    </source>
</evidence>
<dbReference type="VEuPathDB" id="AmoebaDB:ACA1_094130"/>
<keyword evidence="4" id="KW-0349">Heme</keyword>
<dbReference type="Proteomes" id="UP000011083">
    <property type="component" value="Unassembled WGS sequence"/>
</dbReference>
<feature type="transmembrane region" description="Helical" evidence="11">
    <location>
        <begin position="12"/>
        <end position="39"/>
    </location>
</feature>
<dbReference type="OrthoDB" id="907479at2759"/>
<feature type="transmembrane region" description="Helical" evidence="11">
    <location>
        <begin position="80"/>
        <end position="100"/>
    </location>
</feature>
<dbReference type="GO" id="GO:0016491">
    <property type="term" value="F:oxidoreductase activity"/>
    <property type="evidence" value="ECO:0007669"/>
    <property type="project" value="InterPro"/>
</dbReference>
<evidence type="ECO:0000256" key="5">
    <source>
        <dbReference type="ARBA" id="ARBA00022692"/>
    </source>
</evidence>
<dbReference type="InterPro" id="IPR006593">
    <property type="entry name" value="Cyt_b561/ferric_Rdtase_TM"/>
</dbReference>
<evidence type="ECO:0000256" key="11">
    <source>
        <dbReference type="SAM" id="Phobius"/>
    </source>
</evidence>
<dbReference type="EMBL" id="KB008103">
    <property type="protein sequence ID" value="ELR12856.1"/>
    <property type="molecule type" value="Genomic_DNA"/>
</dbReference>
<evidence type="ECO:0000313" key="13">
    <source>
        <dbReference type="EMBL" id="ELR12856.1"/>
    </source>
</evidence>
<accession>L8GKY0</accession>
<evidence type="ECO:0000313" key="14">
    <source>
        <dbReference type="Proteomes" id="UP000011083"/>
    </source>
</evidence>
<evidence type="ECO:0000256" key="2">
    <source>
        <dbReference type="ARBA" id="ARBA00004141"/>
    </source>
</evidence>
<dbReference type="GeneID" id="14913394"/>
<keyword evidence="10 11" id="KW-0472">Membrane</keyword>
<proteinExistence type="predicted"/>
<feature type="transmembrane region" description="Helical" evidence="11">
    <location>
        <begin position="184"/>
        <end position="204"/>
    </location>
</feature>
<keyword evidence="14" id="KW-1185">Reference proteome</keyword>
<evidence type="ECO:0000256" key="9">
    <source>
        <dbReference type="ARBA" id="ARBA00023004"/>
    </source>
</evidence>
<evidence type="ECO:0000256" key="4">
    <source>
        <dbReference type="ARBA" id="ARBA00022617"/>
    </source>
</evidence>
<comment type="cofactor">
    <cofactor evidence="1">
        <name>heme b</name>
        <dbReference type="ChEBI" id="CHEBI:60344"/>
    </cofactor>
</comment>
<feature type="transmembrane region" description="Helical" evidence="11">
    <location>
        <begin position="154"/>
        <end position="172"/>
    </location>
</feature>
<dbReference type="PANTHER" id="PTHR10106">
    <property type="entry name" value="CYTOCHROME B561-RELATED"/>
    <property type="match status" value="1"/>
</dbReference>
<keyword evidence="5 11" id="KW-0812">Transmembrane</keyword>
<keyword evidence="7" id="KW-0249">Electron transport</keyword>
<evidence type="ECO:0000256" key="3">
    <source>
        <dbReference type="ARBA" id="ARBA00022448"/>
    </source>
</evidence>
<evidence type="ECO:0000256" key="1">
    <source>
        <dbReference type="ARBA" id="ARBA00001970"/>
    </source>
</evidence>